<keyword evidence="3" id="KW-1185">Reference proteome</keyword>
<reference evidence="2 3" key="1">
    <citation type="submission" date="2016-12" db="EMBL/GenBank/DDBJ databases">
        <authorList>
            <person name="Song W.-J."/>
            <person name="Kurnit D.M."/>
        </authorList>
    </citation>
    <scope>NUCLEOTIDE SEQUENCE [LARGE SCALE GENOMIC DNA]</scope>
    <source>
        <strain evidence="2 3">IMCC3135</strain>
    </source>
</reference>
<dbReference type="CDD" id="cd02869">
    <property type="entry name" value="PseudoU_synth_RluA_like"/>
    <property type="match status" value="1"/>
</dbReference>
<gene>
    <name evidence="2" type="primary">rluA_3</name>
    <name evidence="2" type="ORF">IMCC3135_17700</name>
</gene>
<dbReference type="SUPFAM" id="SSF55120">
    <property type="entry name" value="Pseudouridine synthase"/>
    <property type="match status" value="1"/>
</dbReference>
<dbReference type="KEGG" id="gai:IMCC3135_17700"/>
<name>A0A2Z2NQW5_9GAMM</name>
<dbReference type="PANTHER" id="PTHR21600">
    <property type="entry name" value="MITOCHONDRIAL RNA PSEUDOURIDINE SYNTHASE"/>
    <property type="match status" value="1"/>
</dbReference>
<dbReference type="RefSeq" id="WP_088918777.1">
    <property type="nucleotide sequence ID" value="NZ_CP018632.1"/>
</dbReference>
<dbReference type="GO" id="GO:0000455">
    <property type="term" value="P:enzyme-directed rRNA pseudouridine synthesis"/>
    <property type="evidence" value="ECO:0007669"/>
    <property type="project" value="TreeGrafter"/>
</dbReference>
<dbReference type="EMBL" id="CP018632">
    <property type="protein sequence ID" value="ASJ73619.1"/>
    <property type="molecule type" value="Genomic_DNA"/>
</dbReference>
<dbReference type="PANTHER" id="PTHR21600:SF89">
    <property type="entry name" value="RIBOSOMAL LARGE SUBUNIT PSEUDOURIDINE SYNTHASE A"/>
    <property type="match status" value="1"/>
</dbReference>
<accession>A0A2Z2NQW5</accession>
<dbReference type="InterPro" id="IPR006224">
    <property type="entry name" value="PsdUridine_synth_RluA-like_CS"/>
</dbReference>
<dbReference type="Pfam" id="PF00849">
    <property type="entry name" value="PseudoU_synth_2"/>
    <property type="match status" value="1"/>
</dbReference>
<dbReference type="Gene3D" id="3.30.2350.10">
    <property type="entry name" value="Pseudouridine synthase"/>
    <property type="match status" value="1"/>
</dbReference>
<evidence type="ECO:0000259" key="1">
    <source>
        <dbReference type="Pfam" id="PF00849"/>
    </source>
</evidence>
<sequence length="223" mass="24834">MNDIVDTFVAPACLDDIELLYQDDSLLLISKPSKLLSLSGKNPLNKDSVHFRLVQDFPTATLAHRLDLGTSGIMVVALDKPTNAHLTRQFQQRSIAKGYRAVLQGHLKADQGVIDDPIAKDSSIFPRLKICQISGKPALTHYQVEERWESPARSVVHFRPETGRTHQLRIHSQSIGHPILGCDLYGDEHSLRLADRLMLHAQTLDFVHPATGEQVHAVCPSPF</sequence>
<protein>
    <submittedName>
        <fullName evidence="2">Ribosomal large subunit pseudouridine synthase A</fullName>
        <ecNumber evidence="2">5.4.99.28</ecNumber>
    </submittedName>
</protein>
<dbReference type="InterPro" id="IPR020103">
    <property type="entry name" value="PsdUridine_synth_cat_dom_sf"/>
</dbReference>
<dbReference type="PROSITE" id="PS01129">
    <property type="entry name" value="PSI_RLU"/>
    <property type="match status" value="1"/>
</dbReference>
<dbReference type="InterPro" id="IPR006145">
    <property type="entry name" value="PsdUridine_synth_RsuA/RluA"/>
</dbReference>
<keyword evidence="2" id="KW-0413">Isomerase</keyword>
<dbReference type="EC" id="5.4.99.28" evidence="2"/>
<organism evidence="2 3">
    <name type="scientific">Granulosicoccus antarcticus IMCC3135</name>
    <dbReference type="NCBI Taxonomy" id="1192854"/>
    <lineage>
        <taxon>Bacteria</taxon>
        <taxon>Pseudomonadati</taxon>
        <taxon>Pseudomonadota</taxon>
        <taxon>Gammaproteobacteria</taxon>
        <taxon>Chromatiales</taxon>
        <taxon>Granulosicoccaceae</taxon>
        <taxon>Granulosicoccus</taxon>
    </lineage>
</organism>
<dbReference type="GO" id="GO:0160151">
    <property type="term" value="F:tRNA pseudouridine(32) synthase activity"/>
    <property type="evidence" value="ECO:0007669"/>
    <property type="project" value="UniProtKB-EC"/>
</dbReference>
<evidence type="ECO:0000313" key="2">
    <source>
        <dbReference type="EMBL" id="ASJ73619.1"/>
    </source>
</evidence>
<proteinExistence type="predicted"/>
<dbReference type="GO" id="GO:0003723">
    <property type="term" value="F:RNA binding"/>
    <property type="evidence" value="ECO:0007669"/>
    <property type="project" value="InterPro"/>
</dbReference>
<dbReference type="Proteomes" id="UP000250079">
    <property type="component" value="Chromosome"/>
</dbReference>
<dbReference type="InterPro" id="IPR050188">
    <property type="entry name" value="RluA_PseudoU_synthase"/>
</dbReference>
<evidence type="ECO:0000313" key="3">
    <source>
        <dbReference type="Proteomes" id="UP000250079"/>
    </source>
</evidence>
<dbReference type="AlphaFoldDB" id="A0A2Z2NQW5"/>
<feature type="domain" description="Pseudouridine synthase RsuA/RluA-like" evidence="1">
    <location>
        <begin position="26"/>
        <end position="173"/>
    </location>
</feature>
<dbReference type="OrthoDB" id="9807829at2"/>